<dbReference type="EMBL" id="JACBGI020000036">
    <property type="protein sequence ID" value="MBF6059011.1"/>
    <property type="molecule type" value="Genomic_DNA"/>
</dbReference>
<feature type="chain" id="PRO_5045479955" description="Carboxypeptidase regulatory-like domain-containing protein" evidence="1">
    <location>
        <begin position="20"/>
        <end position="566"/>
    </location>
</feature>
<evidence type="ECO:0008006" key="4">
    <source>
        <dbReference type="Google" id="ProtNLM"/>
    </source>
</evidence>
<protein>
    <recommendedName>
        <fullName evidence="4">Carboxypeptidase regulatory-like domain-containing protein</fullName>
    </recommendedName>
</protein>
<sequence length="566" mass="59890">MLNTNLKVLFLAISSTVLGASLSGCSSSSDPDTISSLEVTEKALEITGRIVDATTGDAIDGATITVSGTDVASIDMENATTLPGGIVTYSADKQDISLNLLAQKDGYLDTGIELSTANTDLAEFIIRMVKIDNPPVGTAVTQQDVSGDVDAGGVVTNEITVSAKVTNSTSVNDEQTQIVIPAGTDLLDKDGNPVTGTIKVTVAHHSANEESSTDAFPGGFAVLATTSDPNATEATQENITFVTAGFTSITVENENGDKVRQFGNNDIEVKMQIKEGTINPDTGVAIAIGDTVPVWSYDEDTGKWSYEQDGTVADLDGADGFYDVVVQASHLSYWNLDWHYSAVCSNLTLNIVNSQGGLLTGENVYVRAAFTNSAGYLYSGYIRNDGYAKLFNFPLNRELKLTALIDGAEVGSKTTTVTQSMCDSSGVINLSVPTSALPVKYPVTVRAKSMCANGQVDDDNLRLFSYLYAGGKYLTYGYTPVTAYAAEGSEFKTYIYKPYINGTIDGTDYYGYYSTKTLMVSNNATDNVIEYTVTLDGNTQACLDAASTTGATTGTTTGSTDLNVNQ</sequence>
<evidence type="ECO:0000256" key="1">
    <source>
        <dbReference type="SAM" id="SignalP"/>
    </source>
</evidence>
<dbReference type="PROSITE" id="PS51257">
    <property type="entry name" value="PROKAR_LIPOPROTEIN"/>
    <property type="match status" value="1"/>
</dbReference>
<evidence type="ECO:0000313" key="3">
    <source>
        <dbReference type="Proteomes" id="UP001193680"/>
    </source>
</evidence>
<accession>A0ABS0C4F3</accession>
<name>A0ABS0C4F3_9GAMM</name>
<evidence type="ECO:0000313" key="2">
    <source>
        <dbReference type="EMBL" id="MBF6059011.1"/>
    </source>
</evidence>
<dbReference type="RefSeq" id="WP_185979155.1">
    <property type="nucleotide sequence ID" value="NZ_JACBGI020000036.1"/>
</dbReference>
<gene>
    <name evidence="2" type="ORF">H8792_011710</name>
</gene>
<dbReference type="Proteomes" id="UP001193680">
    <property type="component" value="Unassembled WGS sequence"/>
</dbReference>
<reference evidence="2 3" key="1">
    <citation type="submission" date="2020-11" db="EMBL/GenBank/DDBJ databases">
        <title>Sulfur oxidizing isolate from Hospital Hole Sinkhole.</title>
        <authorList>
            <person name="Scott K.M."/>
        </authorList>
    </citation>
    <scope>NUCLEOTIDE SEQUENCE [LARGE SCALE GENOMIC DNA]</scope>
    <source>
        <strain evidence="2 3">HH1</strain>
    </source>
</reference>
<keyword evidence="1" id="KW-0732">Signal</keyword>
<feature type="signal peptide" evidence="1">
    <location>
        <begin position="1"/>
        <end position="19"/>
    </location>
</feature>
<comment type="caution">
    <text evidence="2">The sequence shown here is derived from an EMBL/GenBank/DDBJ whole genome shotgun (WGS) entry which is preliminary data.</text>
</comment>
<proteinExistence type="predicted"/>
<keyword evidence="3" id="KW-1185">Reference proteome</keyword>
<organism evidence="2 3">
    <name type="scientific">Thiomicrorhabdus heinhorstiae</name>
    <dbReference type="NCBI Taxonomy" id="2748010"/>
    <lineage>
        <taxon>Bacteria</taxon>
        <taxon>Pseudomonadati</taxon>
        <taxon>Pseudomonadota</taxon>
        <taxon>Gammaproteobacteria</taxon>
        <taxon>Thiotrichales</taxon>
        <taxon>Piscirickettsiaceae</taxon>
        <taxon>Thiomicrorhabdus</taxon>
    </lineage>
</organism>